<protein>
    <submittedName>
        <fullName evidence="1">Enamine deaminase RidA</fullName>
    </submittedName>
</protein>
<dbReference type="InterPro" id="IPR035959">
    <property type="entry name" value="RutC-like_sf"/>
</dbReference>
<keyword evidence="2" id="KW-1185">Reference proteome</keyword>
<proteinExistence type="predicted"/>
<dbReference type="SUPFAM" id="SSF55298">
    <property type="entry name" value="YjgF-like"/>
    <property type="match status" value="1"/>
</dbReference>
<dbReference type="OrthoDB" id="9803101at2"/>
<reference evidence="2" key="1">
    <citation type="submission" date="2017-09" db="EMBL/GenBank/DDBJ databases">
        <authorList>
            <person name="Palmer M."/>
            <person name="Steenkamp E.T."/>
            <person name="Coetzee M.P."/>
            <person name="Avontuur J.R."/>
            <person name="Van Zyl E."/>
            <person name="Chan W.-Y."/>
            <person name="Blom J."/>
            <person name="Venter S.N."/>
        </authorList>
    </citation>
    <scope>NUCLEOTIDE SEQUENCE [LARGE SCALE GENOMIC DNA]</scope>
    <source>
        <strain evidence="2">QC88-366</strain>
    </source>
</reference>
<sequence>MAKRQSIYIAGFPHANPIPAACRIGPMLYSGVIYGRDPHTQQVPADFDRQCSLMFMHVRSIVEAAGGTLEDVIKMTLWMQDKSQRETVNRHWERLFPDANARPARHALDGFFTGNTLIQCDFIAVLEK</sequence>
<evidence type="ECO:0000313" key="2">
    <source>
        <dbReference type="Proteomes" id="UP000236345"/>
    </source>
</evidence>
<dbReference type="Gene3D" id="3.30.1330.40">
    <property type="entry name" value="RutC-like"/>
    <property type="match status" value="1"/>
</dbReference>
<name>A0A2K1QF99_9GAMM</name>
<dbReference type="RefSeq" id="WP_103058259.1">
    <property type="nucleotide sequence ID" value="NZ_BSOF01000028.1"/>
</dbReference>
<dbReference type="Pfam" id="PF01042">
    <property type="entry name" value="Ribonuc_L-PSP"/>
    <property type="match status" value="1"/>
</dbReference>
<dbReference type="CDD" id="cd00448">
    <property type="entry name" value="YjgF_YER057c_UK114_family"/>
    <property type="match status" value="1"/>
</dbReference>
<organism evidence="1 2">
    <name type="scientific">Mixta theicola</name>
    <dbReference type="NCBI Taxonomy" id="1458355"/>
    <lineage>
        <taxon>Bacteria</taxon>
        <taxon>Pseudomonadati</taxon>
        <taxon>Pseudomonadota</taxon>
        <taxon>Gammaproteobacteria</taxon>
        <taxon>Enterobacterales</taxon>
        <taxon>Erwiniaceae</taxon>
        <taxon>Mixta</taxon>
    </lineage>
</organism>
<comment type="caution">
    <text evidence="1">The sequence shown here is derived from an EMBL/GenBank/DDBJ whole genome shotgun (WGS) entry which is preliminary data.</text>
</comment>
<dbReference type="EMBL" id="NWUO01000001">
    <property type="protein sequence ID" value="PNS13714.1"/>
    <property type="molecule type" value="Genomic_DNA"/>
</dbReference>
<gene>
    <name evidence="1" type="ORF">COO59_01305</name>
</gene>
<accession>A0A2K1QF99</accession>
<dbReference type="InterPro" id="IPR006175">
    <property type="entry name" value="YjgF/YER057c/UK114"/>
</dbReference>
<dbReference type="AlphaFoldDB" id="A0A2K1QF99"/>
<evidence type="ECO:0000313" key="1">
    <source>
        <dbReference type="EMBL" id="PNS13714.1"/>
    </source>
</evidence>
<dbReference type="Proteomes" id="UP000236345">
    <property type="component" value="Unassembled WGS sequence"/>
</dbReference>